<organism evidence="2 3">
    <name type="scientific">Mycolicibacterium thermoresistibile</name>
    <name type="common">Mycobacterium thermoresistibile</name>
    <dbReference type="NCBI Taxonomy" id="1797"/>
    <lineage>
        <taxon>Bacteria</taxon>
        <taxon>Bacillati</taxon>
        <taxon>Actinomycetota</taxon>
        <taxon>Actinomycetes</taxon>
        <taxon>Mycobacteriales</taxon>
        <taxon>Mycobacteriaceae</taxon>
        <taxon>Mycolicibacterium</taxon>
    </lineage>
</organism>
<dbReference type="STRING" id="1797.RMCT_1781"/>
<dbReference type="AlphaFoldDB" id="A0A117IM57"/>
<dbReference type="EMBL" id="BCTB01000009">
    <property type="protein sequence ID" value="GAT14811.1"/>
    <property type="molecule type" value="Genomic_DNA"/>
</dbReference>
<gene>
    <name evidence="2" type="ORF">RMCT_1781</name>
</gene>
<accession>A0A117IM57</accession>
<feature type="compositionally biased region" description="Polar residues" evidence="1">
    <location>
        <begin position="1"/>
        <end position="11"/>
    </location>
</feature>
<proteinExistence type="predicted"/>
<feature type="region of interest" description="Disordered" evidence="1">
    <location>
        <begin position="1"/>
        <end position="22"/>
    </location>
</feature>
<reference evidence="3" key="2">
    <citation type="submission" date="2016-02" db="EMBL/GenBank/DDBJ databases">
        <title>Draft genome sequence of five rapidly growing Mycobacterium species.</title>
        <authorList>
            <person name="Katahira K."/>
            <person name="Gotou Y."/>
            <person name="Iida K."/>
            <person name="Ogura Y."/>
            <person name="Hayashi T."/>
        </authorList>
    </citation>
    <scope>NUCLEOTIDE SEQUENCE [LARGE SCALE GENOMIC DNA]</scope>
    <source>
        <strain evidence="3">JCM6362</strain>
    </source>
</reference>
<evidence type="ECO:0000256" key="1">
    <source>
        <dbReference type="SAM" id="MobiDB-lite"/>
    </source>
</evidence>
<evidence type="ECO:0000313" key="3">
    <source>
        <dbReference type="Proteomes" id="UP000069654"/>
    </source>
</evidence>
<sequence>MRVRSSLTSVKQPPDLATHGDVCHNVGVADNKRQKKHYVDGGWPTHIPDDEHAVTELTAELAGALSPFGDEEFPLPHDELPYMHPVTVINR</sequence>
<protein>
    <submittedName>
        <fullName evidence="2">Uncharacterized protein</fullName>
    </submittedName>
</protein>
<name>A0A117IM57_MYCTH</name>
<dbReference type="Proteomes" id="UP000069654">
    <property type="component" value="Unassembled WGS sequence"/>
</dbReference>
<comment type="caution">
    <text evidence="2">The sequence shown here is derived from an EMBL/GenBank/DDBJ whole genome shotgun (WGS) entry which is preliminary data.</text>
</comment>
<reference evidence="2 3" key="1">
    <citation type="journal article" date="2016" name="Genome Announc.">
        <title>Draft Genome Sequences of Five Rapidly Growing Mycobacterium Species, M. thermoresistibile, M. fortuitum subsp. acetamidolyticum, M. canariasense, M. brisbanense, and M. novocastrense.</title>
        <authorList>
            <person name="Katahira K."/>
            <person name="Ogura Y."/>
            <person name="Gotoh Y."/>
            <person name="Hayashi T."/>
        </authorList>
    </citation>
    <scope>NUCLEOTIDE SEQUENCE [LARGE SCALE GENOMIC DNA]</scope>
    <source>
        <strain evidence="2 3">JCM6362</strain>
    </source>
</reference>
<evidence type="ECO:0000313" key="2">
    <source>
        <dbReference type="EMBL" id="GAT14811.1"/>
    </source>
</evidence>